<dbReference type="Proteomes" id="UP000032141">
    <property type="component" value="Chromosome C9"/>
</dbReference>
<proteinExistence type="predicted"/>
<dbReference type="EnsemblPlants" id="Bo9g079620.1">
    <property type="protein sequence ID" value="Bo9g079620.1"/>
    <property type="gene ID" value="Bo9g079620"/>
</dbReference>
<dbReference type="HOGENOM" id="CLU_661154_0_0_1"/>
<dbReference type="AlphaFoldDB" id="A0A0D3E8F1"/>
<reference evidence="3" key="2">
    <citation type="submission" date="2015-03" db="UniProtKB">
        <authorList>
            <consortium name="EnsemblPlants"/>
        </authorList>
    </citation>
    <scope>IDENTIFICATION</scope>
</reference>
<keyword evidence="4" id="KW-1185">Reference proteome</keyword>
<dbReference type="PANTHER" id="PTHR48449">
    <property type="entry name" value="DUF1985 DOMAIN-CONTAINING PROTEIN"/>
    <property type="match status" value="1"/>
</dbReference>
<evidence type="ECO:0000313" key="3">
    <source>
        <dbReference type="EnsemblPlants" id="Bo9g079620.1"/>
    </source>
</evidence>
<feature type="domain" description="DUF1985" evidence="2">
    <location>
        <begin position="221"/>
        <end position="292"/>
    </location>
</feature>
<protein>
    <recommendedName>
        <fullName evidence="2">DUF1985 domain-containing protein</fullName>
    </recommendedName>
</protein>
<evidence type="ECO:0000256" key="1">
    <source>
        <dbReference type="SAM" id="MobiDB-lite"/>
    </source>
</evidence>
<name>A0A0D3E8F1_BRAOL</name>
<evidence type="ECO:0000259" key="2">
    <source>
        <dbReference type="Pfam" id="PF09331"/>
    </source>
</evidence>
<feature type="region of interest" description="Disordered" evidence="1">
    <location>
        <begin position="392"/>
        <end position="416"/>
    </location>
</feature>
<accession>A0A0D3E8F1</accession>
<dbReference type="PANTHER" id="PTHR48449:SF1">
    <property type="entry name" value="DUF1985 DOMAIN-CONTAINING PROTEIN"/>
    <property type="match status" value="1"/>
</dbReference>
<sequence length="416" mass="48583">MAKTEEWEPFRSSSVPNILLLRTFIDTATKVGSILDDLLRPKTLWMANYSETPIYMHVPGASRLESPRRFSLRRFRRQISHLRRSHRRSETALRELRHRSVTTGVVGDHNLSDYRKMNLSELLRRIYTFGEEPPALKSILYHTDDSKLLTVVRQALHADEYEELKDSKLGVFTKFKELNFGWASRLRTWKIQGVRLQRRWLLSGDGFFLEMMGVAVDAGPTSEQVITACGRCKDWSREDHMRLGYLVIFIKFIEGRKYSTSTRASIARLVMDLEAFENYPWGRVAFKMLMDSLKEKDLTKTYTVDGFMKVIQVWIYYALPKLAANYGKPLPNRPFPPLLAYKGGKHTSVINFIQKDFGEMFPEWNFDTMNCWELAGTNLWVNPLILVKEEDNGRPRKKARIEAPKEARSWDNQRKD</sequence>
<dbReference type="Gramene" id="Bo9g079620.1">
    <property type="protein sequence ID" value="Bo9g079620.1"/>
    <property type="gene ID" value="Bo9g079620"/>
</dbReference>
<evidence type="ECO:0000313" key="4">
    <source>
        <dbReference type="Proteomes" id="UP000032141"/>
    </source>
</evidence>
<reference evidence="3 4" key="1">
    <citation type="journal article" date="2014" name="Genome Biol.">
        <title>Transcriptome and methylome profiling reveals relics of genome dominance in the mesopolyploid Brassica oleracea.</title>
        <authorList>
            <person name="Parkin I.A."/>
            <person name="Koh C."/>
            <person name="Tang H."/>
            <person name="Robinson S.J."/>
            <person name="Kagale S."/>
            <person name="Clarke W.E."/>
            <person name="Town C.D."/>
            <person name="Nixon J."/>
            <person name="Krishnakumar V."/>
            <person name="Bidwell S.L."/>
            <person name="Denoeud F."/>
            <person name="Belcram H."/>
            <person name="Links M.G."/>
            <person name="Just J."/>
            <person name="Clarke C."/>
            <person name="Bender T."/>
            <person name="Huebert T."/>
            <person name="Mason A.S."/>
            <person name="Pires J.C."/>
            <person name="Barker G."/>
            <person name="Moore J."/>
            <person name="Walley P.G."/>
            <person name="Manoli S."/>
            <person name="Batley J."/>
            <person name="Edwards D."/>
            <person name="Nelson M.N."/>
            <person name="Wang X."/>
            <person name="Paterson A.H."/>
            <person name="King G."/>
            <person name="Bancroft I."/>
            <person name="Chalhoub B."/>
            <person name="Sharpe A.G."/>
        </authorList>
    </citation>
    <scope>NUCLEOTIDE SEQUENCE</scope>
    <source>
        <strain evidence="3 4">cv. TO1000</strain>
    </source>
</reference>
<organism evidence="3 4">
    <name type="scientific">Brassica oleracea var. oleracea</name>
    <dbReference type="NCBI Taxonomy" id="109376"/>
    <lineage>
        <taxon>Eukaryota</taxon>
        <taxon>Viridiplantae</taxon>
        <taxon>Streptophyta</taxon>
        <taxon>Embryophyta</taxon>
        <taxon>Tracheophyta</taxon>
        <taxon>Spermatophyta</taxon>
        <taxon>Magnoliopsida</taxon>
        <taxon>eudicotyledons</taxon>
        <taxon>Gunneridae</taxon>
        <taxon>Pentapetalae</taxon>
        <taxon>rosids</taxon>
        <taxon>malvids</taxon>
        <taxon>Brassicales</taxon>
        <taxon>Brassicaceae</taxon>
        <taxon>Brassiceae</taxon>
        <taxon>Brassica</taxon>
    </lineage>
</organism>
<dbReference type="InterPro" id="IPR015410">
    <property type="entry name" value="DUF1985"/>
</dbReference>
<dbReference type="Pfam" id="PF09331">
    <property type="entry name" value="DUF1985"/>
    <property type="match status" value="1"/>
</dbReference>